<accession>A0A060QM53</accession>
<evidence type="ECO:0000256" key="3">
    <source>
        <dbReference type="ARBA" id="ARBA00022452"/>
    </source>
</evidence>
<keyword evidence="6 11" id="KW-0732">Signal</keyword>
<evidence type="ECO:0000256" key="4">
    <source>
        <dbReference type="ARBA" id="ARBA00022496"/>
    </source>
</evidence>
<evidence type="ECO:0000256" key="8">
    <source>
        <dbReference type="ARBA" id="ARBA00023065"/>
    </source>
</evidence>
<comment type="subcellular location">
    <subcellularLocation>
        <location evidence="1">Cell outer membrane</location>
        <topology evidence="1">Multi-pass membrane protein</topology>
    </subcellularLocation>
</comment>
<keyword evidence="9" id="KW-0472">Membrane</keyword>
<dbReference type="Gene3D" id="2.170.130.10">
    <property type="entry name" value="TonB-dependent receptor, plug domain"/>
    <property type="match status" value="1"/>
</dbReference>
<dbReference type="EMBL" id="CBLX010000024">
    <property type="protein sequence ID" value="CDG40927.1"/>
    <property type="molecule type" value="Genomic_DNA"/>
</dbReference>
<dbReference type="InterPro" id="IPR037066">
    <property type="entry name" value="Plug_dom_sf"/>
</dbReference>
<dbReference type="Proteomes" id="UP000027583">
    <property type="component" value="Unassembled WGS sequence"/>
</dbReference>
<keyword evidence="13" id="KW-0675">Receptor</keyword>
<evidence type="ECO:0000256" key="11">
    <source>
        <dbReference type="SAM" id="SignalP"/>
    </source>
</evidence>
<keyword evidence="3" id="KW-1134">Transmembrane beta strand</keyword>
<keyword evidence="10" id="KW-0998">Cell outer membrane</keyword>
<feature type="chain" id="PRO_5001590564" evidence="11">
    <location>
        <begin position="44"/>
        <end position="821"/>
    </location>
</feature>
<keyword evidence="8" id="KW-0406">Ion transport</keyword>
<evidence type="ECO:0000256" key="10">
    <source>
        <dbReference type="ARBA" id="ARBA00023237"/>
    </source>
</evidence>
<gene>
    <name evidence="13" type="ORF">ASAP_2882</name>
</gene>
<dbReference type="AlphaFoldDB" id="A0A060QM53"/>
<name>A0A060QM53_9PROT</name>
<keyword evidence="5" id="KW-0812">Transmembrane</keyword>
<feature type="signal peptide" evidence="11">
    <location>
        <begin position="1"/>
        <end position="43"/>
    </location>
</feature>
<dbReference type="Pfam" id="PF07715">
    <property type="entry name" value="Plug"/>
    <property type="match status" value="1"/>
</dbReference>
<evidence type="ECO:0000313" key="14">
    <source>
        <dbReference type="Proteomes" id="UP000027583"/>
    </source>
</evidence>
<reference evidence="13 14" key="1">
    <citation type="journal article" date="2014" name="Genome Biol. Evol.">
        <title>Acetic acid bacteria genomes reveal functional traits for adaptation to life in insect guts.</title>
        <authorList>
            <person name="Chouaia B."/>
            <person name="Gaiarsa S."/>
            <person name="Crotti E."/>
            <person name="Comandatore F."/>
            <person name="Degli Esposti M."/>
            <person name="Ricci I."/>
            <person name="Alma A."/>
            <person name="Favia G."/>
            <person name="Bandi C."/>
            <person name="Daffonchio D."/>
        </authorList>
    </citation>
    <scope>NUCLEOTIDE SEQUENCE [LARGE SCALE GENOMIC DNA]</scope>
    <source>
        <strain evidence="13 14">SF2.1</strain>
    </source>
</reference>
<dbReference type="Gene3D" id="2.40.170.20">
    <property type="entry name" value="TonB-dependent receptor, beta-barrel domain"/>
    <property type="match status" value="1"/>
</dbReference>
<comment type="caution">
    <text evidence="13">The sequence shown here is derived from an EMBL/GenBank/DDBJ whole genome shotgun (WGS) entry which is preliminary data.</text>
</comment>
<evidence type="ECO:0000256" key="2">
    <source>
        <dbReference type="ARBA" id="ARBA00022448"/>
    </source>
</evidence>
<feature type="domain" description="TonB-dependent receptor plug" evidence="12">
    <location>
        <begin position="110"/>
        <end position="206"/>
    </location>
</feature>
<keyword evidence="2" id="KW-0813">Transport</keyword>
<organism evidence="13 14">
    <name type="scientific">Asaia bogorensis</name>
    <dbReference type="NCBI Taxonomy" id="91915"/>
    <lineage>
        <taxon>Bacteria</taxon>
        <taxon>Pseudomonadati</taxon>
        <taxon>Pseudomonadota</taxon>
        <taxon>Alphaproteobacteria</taxon>
        <taxon>Acetobacterales</taxon>
        <taxon>Acetobacteraceae</taxon>
        <taxon>Asaia</taxon>
    </lineage>
</organism>
<sequence length="821" mass="88563">MSHDMHHRKTAYSWGNRIVLPRQAACMAGLMLPLILPCETALAAGGAARAKAASEAENSAGVASKSAEWKNGRKAFRAKGGSHKIAANTAPPQTETISVARDVHRAAQPNMTVLTPADWRNTLSGSNPLALLAQTPGVSYTSSDSYGLDESDASLFLRGFHMNELGILFEGIPLNDSSFGTLSGTNVLNISVPDTIGSIAVSPGTSRESTFSSSNNGGEIRYTLMAPTETHSLAVNQAVGSNNTLVTTLVGQSGTLGTSGPRVLAGFQRISKDKYQGQGSQNMLRGNIKAVQDVAWGDLTAFFSASQAQVWGYNNVSHDMLDKLGWRGADFTYPNYEAAYDMARPENAEAQCGPYSCAERAALTPYDSGQVSQDFIGSLAHRFRIGSRLHGKALFYGASTYTDASVSDPTTPSETGAPFSEQVWHSAVQRFGGSLTLDYRIGHHLLSAGLWQETSRSVADQSWYNEPLLGSGVPLRAIGPFDRYGPAFRTQNLSRWHTSSRQIFLHDDWKLTPSLLLGLGFKAIDVHSSGGSVGDDGAPRGNLRSQNGFLPHLSLLWTLSPRQDLFIDAAQTQSGYRMSPRGNIGYSASIWSASDQASFDEALSRIAPEKDMTVTIGGHRKEGRFRLSWDGYFSLVENRLVSASIGTLHSPVNTVGIVRASHIWGGDVAASLPLGPYLTLSQSLSVSRFRYGGDLVAGGEIFPIRGKAQPGYPALSLQSSAFVHVGQVEAGATSIVYLNRPFSYTNDIMGPNYWNTTAYIAWKRLGHAGWPSLDMRLDVYNLLNSKMIGNLNVDGAPFSGDYQTMQRSAPRQLVFSLGTRF</sequence>
<dbReference type="InterPro" id="IPR012910">
    <property type="entry name" value="Plug_dom"/>
</dbReference>
<evidence type="ECO:0000256" key="6">
    <source>
        <dbReference type="ARBA" id="ARBA00022729"/>
    </source>
</evidence>
<dbReference type="PANTHER" id="PTHR32552:SF89">
    <property type="entry name" value="CATECHOLATE SIDEROPHORE RECEPTOR FIU"/>
    <property type="match status" value="1"/>
</dbReference>
<dbReference type="eggNOG" id="COG4772">
    <property type="taxonomic scope" value="Bacteria"/>
</dbReference>
<dbReference type="InterPro" id="IPR039426">
    <property type="entry name" value="TonB-dep_rcpt-like"/>
</dbReference>
<dbReference type="GO" id="GO:0009279">
    <property type="term" value="C:cell outer membrane"/>
    <property type="evidence" value="ECO:0007669"/>
    <property type="project" value="UniProtKB-SubCell"/>
</dbReference>
<evidence type="ECO:0000256" key="7">
    <source>
        <dbReference type="ARBA" id="ARBA00023004"/>
    </source>
</evidence>
<dbReference type="SUPFAM" id="SSF56935">
    <property type="entry name" value="Porins"/>
    <property type="match status" value="1"/>
</dbReference>
<evidence type="ECO:0000256" key="1">
    <source>
        <dbReference type="ARBA" id="ARBA00004571"/>
    </source>
</evidence>
<proteinExistence type="predicted"/>
<dbReference type="PANTHER" id="PTHR32552">
    <property type="entry name" value="FERRICHROME IRON RECEPTOR-RELATED"/>
    <property type="match status" value="1"/>
</dbReference>
<dbReference type="InterPro" id="IPR036942">
    <property type="entry name" value="Beta-barrel_TonB_sf"/>
</dbReference>
<dbReference type="GO" id="GO:0015344">
    <property type="term" value="F:siderophore uptake transmembrane transporter activity"/>
    <property type="evidence" value="ECO:0007669"/>
    <property type="project" value="TreeGrafter"/>
</dbReference>
<keyword evidence="7" id="KW-0408">Iron</keyword>
<evidence type="ECO:0000256" key="9">
    <source>
        <dbReference type="ARBA" id="ARBA00023136"/>
    </source>
</evidence>
<evidence type="ECO:0000259" key="12">
    <source>
        <dbReference type="Pfam" id="PF07715"/>
    </source>
</evidence>
<keyword evidence="4" id="KW-0410">Iron transport</keyword>
<protein>
    <submittedName>
        <fullName evidence="13">TonB-dependent receptor</fullName>
    </submittedName>
</protein>
<evidence type="ECO:0000256" key="5">
    <source>
        <dbReference type="ARBA" id="ARBA00022692"/>
    </source>
</evidence>
<evidence type="ECO:0000313" key="13">
    <source>
        <dbReference type="EMBL" id="CDG40927.1"/>
    </source>
</evidence>
<dbReference type="RefSeq" id="WP_081866899.1">
    <property type="nucleotide sequence ID" value="NZ_CBLX010000024.1"/>
</dbReference>
<reference evidence="13 14" key="2">
    <citation type="journal article" date="2014" name="PLoS ONE">
        <title>Evolution of mitochondria reconstructed from the energy metabolism of living bacteria.</title>
        <authorList>
            <person name="Degli Esposti M."/>
            <person name="Chouaia B."/>
            <person name="Comandatore F."/>
            <person name="Crotti E."/>
            <person name="Sassera D."/>
            <person name="Lievens P.M."/>
            <person name="Daffonchio D."/>
            <person name="Bandi C."/>
        </authorList>
    </citation>
    <scope>NUCLEOTIDE SEQUENCE [LARGE SCALE GENOMIC DNA]</scope>
    <source>
        <strain evidence="13 14">SF2.1</strain>
    </source>
</reference>